<comment type="caution">
    <text evidence="16">The sequence shown here is derived from an EMBL/GenBank/DDBJ whole genome shotgun (WGS) entry which is preliminary data.</text>
</comment>
<dbReference type="CDD" id="cd01098">
    <property type="entry name" value="PAN_AP_plant"/>
    <property type="match status" value="1"/>
</dbReference>
<evidence type="ECO:0000313" key="16">
    <source>
        <dbReference type="EMBL" id="TVU35607.1"/>
    </source>
</evidence>
<dbReference type="Gene3D" id="2.90.10.10">
    <property type="entry name" value="Bulb-type lectin domain"/>
    <property type="match status" value="2"/>
</dbReference>
<keyword evidence="17" id="KW-1185">Reference proteome</keyword>
<feature type="domain" description="EGF-like" evidence="13">
    <location>
        <begin position="271"/>
        <end position="307"/>
    </location>
</feature>
<protein>
    <recommendedName>
        <fullName evidence="2">non-specific serine/threonine protein kinase</fullName>
        <ecNumber evidence="2">2.7.11.1</ecNumber>
    </recommendedName>
</protein>
<feature type="domain" description="Apple" evidence="15">
    <location>
        <begin position="321"/>
        <end position="399"/>
    </location>
</feature>
<dbReference type="InterPro" id="IPR000858">
    <property type="entry name" value="S_locus_glycoprot_dom"/>
</dbReference>
<dbReference type="CDD" id="cd00053">
    <property type="entry name" value="EGF"/>
    <property type="match status" value="1"/>
</dbReference>
<dbReference type="PROSITE" id="PS50927">
    <property type="entry name" value="BULB_LECTIN"/>
    <property type="match status" value="1"/>
</dbReference>
<keyword evidence="5" id="KW-1133">Transmembrane helix</keyword>
<dbReference type="InterPro" id="IPR036426">
    <property type="entry name" value="Bulb-type_lectin_dom_sf"/>
</dbReference>
<dbReference type="Pfam" id="PF00954">
    <property type="entry name" value="S_locus_glycop"/>
    <property type="match status" value="1"/>
</dbReference>
<comment type="catalytic activity">
    <reaction evidence="9">
        <text>L-threonyl-[protein] + ATP = O-phospho-L-threonyl-[protein] + ADP + H(+)</text>
        <dbReference type="Rhea" id="RHEA:46608"/>
        <dbReference type="Rhea" id="RHEA-COMP:11060"/>
        <dbReference type="Rhea" id="RHEA-COMP:11605"/>
        <dbReference type="ChEBI" id="CHEBI:15378"/>
        <dbReference type="ChEBI" id="CHEBI:30013"/>
        <dbReference type="ChEBI" id="CHEBI:30616"/>
        <dbReference type="ChEBI" id="CHEBI:61977"/>
        <dbReference type="ChEBI" id="CHEBI:456216"/>
        <dbReference type="EC" id="2.7.11.1"/>
    </reaction>
</comment>
<evidence type="ECO:0000256" key="11">
    <source>
        <dbReference type="PROSITE-ProRule" id="PRU00076"/>
    </source>
</evidence>
<keyword evidence="11" id="KW-0245">EGF-like domain</keyword>
<dbReference type="AlphaFoldDB" id="A0A5J9VJ71"/>
<evidence type="ECO:0000256" key="1">
    <source>
        <dbReference type="ARBA" id="ARBA00004479"/>
    </source>
</evidence>
<evidence type="ECO:0000256" key="4">
    <source>
        <dbReference type="ARBA" id="ARBA00022729"/>
    </source>
</evidence>
<gene>
    <name evidence="16" type="ORF">EJB05_17505</name>
</gene>
<proteinExistence type="predicted"/>
<dbReference type="GO" id="GO:0016020">
    <property type="term" value="C:membrane"/>
    <property type="evidence" value="ECO:0007669"/>
    <property type="project" value="UniProtKB-SubCell"/>
</dbReference>
<comment type="caution">
    <text evidence="11">Lacks conserved residue(s) required for the propagation of feature annotation.</text>
</comment>
<keyword evidence="4 12" id="KW-0732">Signal</keyword>
<dbReference type="PANTHER" id="PTHR47974:SF22">
    <property type="entry name" value="RECEPTOR-LIKE SERINE_THREONINE-PROTEIN KINASE"/>
    <property type="match status" value="1"/>
</dbReference>
<dbReference type="PROSITE" id="PS50948">
    <property type="entry name" value="PAN"/>
    <property type="match status" value="1"/>
</dbReference>
<dbReference type="SMART" id="SM00473">
    <property type="entry name" value="PAN_AP"/>
    <property type="match status" value="1"/>
</dbReference>
<dbReference type="FunFam" id="2.90.10.10:FF:000007">
    <property type="entry name" value="Serine/threonine-protein kinase"/>
    <property type="match status" value="1"/>
</dbReference>
<dbReference type="Gramene" id="TVU35607">
    <property type="protein sequence ID" value="TVU35607"/>
    <property type="gene ID" value="EJB05_17505"/>
</dbReference>
<sequence>MVTFLYLIILPLFTVLPCSYASSSSTLSTGSTLSVEDYKQNFLTSPSADFSCGFYEVGTNAFSFSIWFTNAVDKTVVWSANPKVPVNGRGSKVSLNHDGNLVLTDVNGTVTWDSKTSSGRGTTVALLDTGNLVIKDSNSAILWESFSSPTDTLLPFQPLTKSTRLVSNYYSLYFDNDNVLRLMYDGPNISSIYWPSGDYSVWQNGRTNYNSSRTAVLDAKGFFLSSDGLNVKSSDWGTIIKRRLTIDYDGNLRMYSLNRSSGSWIISWEAIAKMCDVHGLCGQNGICQFLPSFHCSCPQGYEMTDPQNWNKGCQPKFSRSCDNTEEFEFIKLPQTDFYGFDLSYNQSVTLKECKQICLDTCSCSAFTYKEGSASCYTKAVLFNGYSSPNFPGDNYIKVPKKMGRPTSSVSRKSGLTCNPGIPEIIQGSASMYGMNNLDKNWTTYYVFAAIMGALGLKQFLDSGDVNDIVDNRLHGHFNPEQATVMLTVGIACLEERNTRPTMDQIGKALLACDDQDHHPAYSW</sequence>
<feature type="non-terminal residue" evidence="16">
    <location>
        <position position="1"/>
    </location>
</feature>
<dbReference type="EMBL" id="RWGY01000009">
    <property type="protein sequence ID" value="TVU35607.1"/>
    <property type="molecule type" value="Genomic_DNA"/>
</dbReference>
<dbReference type="InterPro" id="IPR000742">
    <property type="entry name" value="EGF"/>
</dbReference>
<comment type="subcellular location">
    <subcellularLocation>
        <location evidence="1">Membrane</location>
        <topology evidence="1">Single-pass type I membrane protein</topology>
    </subcellularLocation>
</comment>
<evidence type="ECO:0000256" key="12">
    <source>
        <dbReference type="SAM" id="SignalP"/>
    </source>
</evidence>
<dbReference type="SMART" id="SM00108">
    <property type="entry name" value="B_lectin"/>
    <property type="match status" value="1"/>
</dbReference>
<evidence type="ECO:0000256" key="10">
    <source>
        <dbReference type="ARBA" id="ARBA00048679"/>
    </source>
</evidence>
<evidence type="ECO:0000259" key="14">
    <source>
        <dbReference type="PROSITE" id="PS50927"/>
    </source>
</evidence>
<comment type="catalytic activity">
    <reaction evidence="10">
        <text>L-seryl-[protein] + ATP = O-phospho-L-seryl-[protein] + ADP + H(+)</text>
        <dbReference type="Rhea" id="RHEA:17989"/>
        <dbReference type="Rhea" id="RHEA-COMP:9863"/>
        <dbReference type="Rhea" id="RHEA-COMP:11604"/>
        <dbReference type="ChEBI" id="CHEBI:15378"/>
        <dbReference type="ChEBI" id="CHEBI:29999"/>
        <dbReference type="ChEBI" id="CHEBI:30616"/>
        <dbReference type="ChEBI" id="CHEBI:83421"/>
        <dbReference type="ChEBI" id="CHEBI:456216"/>
        <dbReference type="EC" id="2.7.11.1"/>
    </reaction>
</comment>
<evidence type="ECO:0000256" key="8">
    <source>
        <dbReference type="ARBA" id="ARBA00023170"/>
    </source>
</evidence>
<evidence type="ECO:0000256" key="9">
    <source>
        <dbReference type="ARBA" id="ARBA00047899"/>
    </source>
</evidence>
<dbReference type="Proteomes" id="UP000324897">
    <property type="component" value="Unassembled WGS sequence"/>
</dbReference>
<evidence type="ECO:0000259" key="13">
    <source>
        <dbReference type="PROSITE" id="PS50026"/>
    </source>
</evidence>
<feature type="chain" id="PRO_5023886574" description="non-specific serine/threonine protein kinase" evidence="12">
    <location>
        <begin position="22"/>
        <end position="523"/>
    </location>
</feature>
<dbReference type="SUPFAM" id="SSF57414">
    <property type="entry name" value="Hairpin loop containing domain-like"/>
    <property type="match status" value="1"/>
</dbReference>
<feature type="signal peptide" evidence="12">
    <location>
        <begin position="1"/>
        <end position="21"/>
    </location>
</feature>
<keyword evidence="7" id="KW-1015">Disulfide bond</keyword>
<evidence type="ECO:0000256" key="2">
    <source>
        <dbReference type="ARBA" id="ARBA00012513"/>
    </source>
</evidence>
<keyword evidence="8" id="KW-0675">Receptor</keyword>
<dbReference type="GO" id="GO:0048544">
    <property type="term" value="P:recognition of pollen"/>
    <property type="evidence" value="ECO:0007669"/>
    <property type="project" value="InterPro"/>
</dbReference>
<reference evidence="16 17" key="1">
    <citation type="journal article" date="2019" name="Sci. Rep.">
        <title>A high-quality genome of Eragrostis curvula grass provides insights into Poaceae evolution and supports new strategies to enhance forage quality.</title>
        <authorList>
            <person name="Carballo J."/>
            <person name="Santos B.A.C.M."/>
            <person name="Zappacosta D."/>
            <person name="Garbus I."/>
            <person name="Selva J.P."/>
            <person name="Gallo C.A."/>
            <person name="Diaz A."/>
            <person name="Albertini E."/>
            <person name="Caccamo M."/>
            <person name="Echenique V."/>
        </authorList>
    </citation>
    <scope>NUCLEOTIDE SEQUENCE [LARGE SCALE GENOMIC DNA]</scope>
    <source>
        <strain evidence="17">cv. Victoria</strain>
        <tissue evidence="16">Leaf</tissue>
    </source>
</reference>
<dbReference type="EC" id="2.7.11.1" evidence="2"/>
<name>A0A5J9VJ71_9POAL</name>
<dbReference type="PANTHER" id="PTHR47974">
    <property type="entry name" value="OS07G0415500 PROTEIN"/>
    <property type="match status" value="1"/>
</dbReference>
<dbReference type="FunFam" id="3.50.4.10:FF:000022">
    <property type="entry name" value="Serine/threonine-protein kinase"/>
    <property type="match status" value="1"/>
</dbReference>
<keyword evidence="3" id="KW-0812">Transmembrane</keyword>
<dbReference type="SMART" id="SM00181">
    <property type="entry name" value="EGF"/>
    <property type="match status" value="1"/>
</dbReference>
<evidence type="ECO:0000256" key="7">
    <source>
        <dbReference type="ARBA" id="ARBA00023157"/>
    </source>
</evidence>
<dbReference type="FunFam" id="2.90.10.10:FF:000015">
    <property type="entry name" value="Serine/threonine-protein kinase"/>
    <property type="match status" value="1"/>
</dbReference>
<dbReference type="GO" id="GO:0004674">
    <property type="term" value="F:protein serine/threonine kinase activity"/>
    <property type="evidence" value="ECO:0007669"/>
    <property type="project" value="UniProtKB-EC"/>
</dbReference>
<evidence type="ECO:0000256" key="6">
    <source>
        <dbReference type="ARBA" id="ARBA00023136"/>
    </source>
</evidence>
<dbReference type="InterPro" id="IPR003609">
    <property type="entry name" value="Pan_app"/>
</dbReference>
<dbReference type="CDD" id="cd00028">
    <property type="entry name" value="B_lectin"/>
    <property type="match status" value="1"/>
</dbReference>
<dbReference type="Pfam" id="PF08276">
    <property type="entry name" value="PAN_2"/>
    <property type="match status" value="1"/>
</dbReference>
<keyword evidence="6" id="KW-0472">Membrane</keyword>
<dbReference type="InterPro" id="IPR001480">
    <property type="entry name" value="Bulb-type_lectin_dom"/>
</dbReference>
<dbReference type="SUPFAM" id="SSF51110">
    <property type="entry name" value="alpha-D-mannose-specific plant lectins"/>
    <property type="match status" value="1"/>
</dbReference>
<dbReference type="PROSITE" id="PS50026">
    <property type="entry name" value="EGF_3"/>
    <property type="match status" value="1"/>
</dbReference>
<dbReference type="GO" id="GO:0051707">
    <property type="term" value="P:response to other organism"/>
    <property type="evidence" value="ECO:0007669"/>
    <property type="project" value="UniProtKB-ARBA"/>
</dbReference>
<accession>A0A5J9VJ71</accession>
<dbReference type="OrthoDB" id="619632at2759"/>
<dbReference type="Gene3D" id="3.50.4.10">
    <property type="entry name" value="Hepatocyte Growth Factor"/>
    <property type="match status" value="1"/>
</dbReference>
<organism evidence="16 17">
    <name type="scientific">Eragrostis curvula</name>
    <name type="common">weeping love grass</name>
    <dbReference type="NCBI Taxonomy" id="38414"/>
    <lineage>
        <taxon>Eukaryota</taxon>
        <taxon>Viridiplantae</taxon>
        <taxon>Streptophyta</taxon>
        <taxon>Embryophyta</taxon>
        <taxon>Tracheophyta</taxon>
        <taxon>Spermatophyta</taxon>
        <taxon>Magnoliopsida</taxon>
        <taxon>Liliopsida</taxon>
        <taxon>Poales</taxon>
        <taxon>Poaceae</taxon>
        <taxon>PACMAD clade</taxon>
        <taxon>Chloridoideae</taxon>
        <taxon>Eragrostideae</taxon>
        <taxon>Eragrostidinae</taxon>
        <taxon>Eragrostis</taxon>
    </lineage>
</organism>
<feature type="domain" description="Bulb-type lectin" evidence="14">
    <location>
        <begin position="18"/>
        <end position="147"/>
    </location>
</feature>
<evidence type="ECO:0000313" key="17">
    <source>
        <dbReference type="Proteomes" id="UP000324897"/>
    </source>
</evidence>
<evidence type="ECO:0000256" key="3">
    <source>
        <dbReference type="ARBA" id="ARBA00022692"/>
    </source>
</evidence>
<dbReference type="Pfam" id="PF01453">
    <property type="entry name" value="B_lectin"/>
    <property type="match status" value="1"/>
</dbReference>
<evidence type="ECO:0000259" key="15">
    <source>
        <dbReference type="PROSITE" id="PS50948"/>
    </source>
</evidence>
<evidence type="ECO:0000256" key="5">
    <source>
        <dbReference type="ARBA" id="ARBA00022989"/>
    </source>
</evidence>